<evidence type="ECO:0000313" key="1">
    <source>
        <dbReference type="EMBL" id="HJE90484.1"/>
    </source>
</evidence>
<comment type="caution">
    <text evidence="1">The sequence shown here is derived from an EMBL/GenBank/DDBJ whole genome shotgun (WGS) entry which is preliminary data.</text>
</comment>
<dbReference type="AlphaFoldDB" id="A0A921JXT0"/>
<dbReference type="InterPro" id="IPR022292">
    <property type="entry name" value="CHP03843"/>
</dbReference>
<dbReference type="RefSeq" id="WP_303911561.1">
    <property type="nucleotide sequence ID" value="NZ_DYXM01000106.1"/>
</dbReference>
<evidence type="ECO:0000313" key="2">
    <source>
        <dbReference type="Proteomes" id="UP000776650"/>
    </source>
</evidence>
<reference evidence="1" key="1">
    <citation type="journal article" date="2021" name="PeerJ">
        <title>Extensive microbial diversity within the chicken gut microbiome revealed by metagenomics and culture.</title>
        <authorList>
            <person name="Gilroy R."/>
            <person name="Ravi A."/>
            <person name="Getino M."/>
            <person name="Pursley I."/>
            <person name="Horton D.L."/>
            <person name="Alikhan N.F."/>
            <person name="Baker D."/>
            <person name="Gharbi K."/>
            <person name="Hall N."/>
            <person name="Watson M."/>
            <person name="Adriaenssens E.M."/>
            <person name="Foster-Nyarko E."/>
            <person name="Jarju S."/>
            <person name="Secka A."/>
            <person name="Antonio M."/>
            <person name="Oren A."/>
            <person name="Chaudhuri R.R."/>
            <person name="La Ragione R."/>
            <person name="Hildebrand F."/>
            <person name="Pallen M.J."/>
        </authorList>
    </citation>
    <scope>NUCLEOTIDE SEQUENCE</scope>
    <source>
        <strain evidence="1">ChiGjej1B1-18357</strain>
    </source>
</reference>
<accession>A0A921JXT0</accession>
<protein>
    <submittedName>
        <fullName evidence="1">SCO1664 family protein</fullName>
    </submittedName>
</protein>
<reference evidence="1" key="2">
    <citation type="submission" date="2021-09" db="EMBL/GenBank/DDBJ databases">
        <authorList>
            <person name="Gilroy R."/>
        </authorList>
    </citation>
    <scope>NUCLEOTIDE SEQUENCE</scope>
    <source>
        <strain evidence="1">ChiGjej1B1-18357</strain>
    </source>
</reference>
<organism evidence="1 2">
    <name type="scientific">Dietzia timorensis</name>
    <dbReference type="NCBI Taxonomy" id="499555"/>
    <lineage>
        <taxon>Bacteria</taxon>
        <taxon>Bacillati</taxon>
        <taxon>Actinomycetota</taxon>
        <taxon>Actinomycetes</taxon>
        <taxon>Mycobacteriales</taxon>
        <taxon>Dietziaceae</taxon>
        <taxon>Dietzia</taxon>
    </lineage>
</organism>
<gene>
    <name evidence="1" type="ORF">K8V11_05695</name>
</gene>
<name>A0A921JXT0_9ACTN</name>
<dbReference type="NCBIfam" id="TIGR03843">
    <property type="entry name" value="SCO1664 family protein"/>
    <property type="match status" value="1"/>
</dbReference>
<dbReference type="EMBL" id="DYXM01000106">
    <property type="protein sequence ID" value="HJE90484.1"/>
    <property type="molecule type" value="Genomic_DNA"/>
</dbReference>
<sequence>MEVRIIGRIRSGSNAVFLTEEVPPPGATDTDGESAPLWVHKPVRGETPLHDFPAGILPPAAAVPGASVASKLAGTLAAREIAAYRVSHAAGWDVVPETLPIISAAGPGMIQRFLDIPTDADPEHAPVDLYTPESMPSDVTGVIALDTEDGDTMVLGHRTTARIRTIALLDAVINNSDRKGGHVLRSSDGTIWAIDHGLAFHTDPKIRSVLWGFAEEPLDDVERSSLRALRATCATGSLRDELAELLAPEEVDALLERIDSLLDAGTFPPPNGGFPLPWPLF</sequence>
<proteinExistence type="predicted"/>
<dbReference type="Proteomes" id="UP000776650">
    <property type="component" value="Unassembled WGS sequence"/>
</dbReference>